<feature type="transmembrane region" description="Helical" evidence="7">
    <location>
        <begin position="6"/>
        <end position="24"/>
    </location>
</feature>
<evidence type="ECO:0000256" key="2">
    <source>
        <dbReference type="ARBA" id="ARBA00022692"/>
    </source>
</evidence>
<evidence type="ECO:0000256" key="5">
    <source>
        <dbReference type="ARBA" id="ARBA00038359"/>
    </source>
</evidence>
<evidence type="ECO:0000259" key="8">
    <source>
        <dbReference type="Pfam" id="PF20684"/>
    </source>
</evidence>
<comment type="similarity">
    <text evidence="5">Belongs to the SAT4 family.</text>
</comment>
<evidence type="ECO:0000256" key="7">
    <source>
        <dbReference type="SAM" id="Phobius"/>
    </source>
</evidence>
<evidence type="ECO:0000256" key="6">
    <source>
        <dbReference type="SAM" id="MobiDB-lite"/>
    </source>
</evidence>
<accession>A0ABR4LNT2</accession>
<dbReference type="PANTHER" id="PTHR33048">
    <property type="entry name" value="PTH11-LIKE INTEGRAL MEMBRANE PROTEIN (AFU_ORTHOLOGUE AFUA_5G11245)"/>
    <property type="match status" value="1"/>
</dbReference>
<keyword evidence="4 7" id="KW-0472">Membrane</keyword>
<evidence type="ECO:0000256" key="3">
    <source>
        <dbReference type="ARBA" id="ARBA00022989"/>
    </source>
</evidence>
<feature type="transmembrane region" description="Helical" evidence="7">
    <location>
        <begin position="36"/>
        <end position="54"/>
    </location>
</feature>
<dbReference type="Proteomes" id="UP001610432">
    <property type="component" value="Unassembled WGS sequence"/>
</dbReference>
<keyword evidence="10" id="KW-1185">Reference proteome</keyword>
<feature type="region of interest" description="Disordered" evidence="6">
    <location>
        <begin position="267"/>
        <end position="287"/>
    </location>
</feature>
<comment type="caution">
    <text evidence="9">The sequence shown here is derived from an EMBL/GenBank/DDBJ whole genome shotgun (WGS) entry which is preliminary data.</text>
</comment>
<dbReference type="EMBL" id="JBFXLQ010000026">
    <property type="protein sequence ID" value="KAL2866196.1"/>
    <property type="molecule type" value="Genomic_DNA"/>
</dbReference>
<dbReference type="InterPro" id="IPR052337">
    <property type="entry name" value="SAT4-like"/>
</dbReference>
<feature type="transmembrane region" description="Helical" evidence="7">
    <location>
        <begin position="192"/>
        <end position="214"/>
    </location>
</feature>
<proteinExistence type="inferred from homology"/>
<feature type="transmembrane region" description="Helical" evidence="7">
    <location>
        <begin position="84"/>
        <end position="105"/>
    </location>
</feature>
<dbReference type="InterPro" id="IPR049326">
    <property type="entry name" value="Rhodopsin_dom_fungi"/>
</dbReference>
<sequence length="350" mass="39390">MQIIAIASSFGGLSTFFVGLRQFTRFYLIKNPGIDDYTIAVAVLFAWCSFAFLVQEVQYGVGQPMATLTGDEIKLQLRALWLSIPFYNLSLTLTKAAIVFLYLRLFPTRKFIIAARIVLVVIVIYGLWTVISAFLNCLPVQSFWDQSVPGHCISKTFLWFFNGGWNIATDLAILILPVPVLSHLKLPRRQKFGVILIFATGGFACVTSMIRLNYLTIATHTTDPTKDNGPIATWSQIELNMGIICSCLPPLQPLVTRVFPRLLNSASRSRGENPYPRPSYSGKESGRNLMHRLSRKDNKIYRVDEVTVTQELRMETLGRGYGDLGREYGNPFVSETESERGLVQGARYPR</sequence>
<evidence type="ECO:0000256" key="4">
    <source>
        <dbReference type="ARBA" id="ARBA00023136"/>
    </source>
</evidence>
<reference evidence="9 10" key="1">
    <citation type="submission" date="2024-07" db="EMBL/GenBank/DDBJ databases">
        <title>Section-level genome sequencing and comparative genomics of Aspergillus sections Usti and Cavernicolus.</title>
        <authorList>
            <consortium name="Lawrence Berkeley National Laboratory"/>
            <person name="Nybo J.L."/>
            <person name="Vesth T.C."/>
            <person name="Theobald S."/>
            <person name="Frisvad J.C."/>
            <person name="Larsen T.O."/>
            <person name="Kjaerboelling I."/>
            <person name="Rothschild-Mancinelli K."/>
            <person name="Lyhne E.K."/>
            <person name="Kogle M.E."/>
            <person name="Barry K."/>
            <person name="Clum A."/>
            <person name="Na H."/>
            <person name="Ledsgaard L."/>
            <person name="Lin J."/>
            <person name="Lipzen A."/>
            <person name="Kuo A."/>
            <person name="Riley R."/>
            <person name="Mondo S."/>
            <person name="Labutti K."/>
            <person name="Haridas S."/>
            <person name="Pangalinan J."/>
            <person name="Salamov A.A."/>
            <person name="Simmons B.A."/>
            <person name="Magnuson J.K."/>
            <person name="Chen J."/>
            <person name="Drula E."/>
            <person name="Henrissat B."/>
            <person name="Wiebenga A."/>
            <person name="Lubbers R.J."/>
            <person name="Gomes A.C."/>
            <person name="Macurrencykelacurrency M.R."/>
            <person name="Stajich J."/>
            <person name="Grigoriev I.V."/>
            <person name="Mortensen U.H."/>
            <person name="De Vries R.P."/>
            <person name="Baker S.E."/>
            <person name="Andersen M.R."/>
        </authorList>
    </citation>
    <scope>NUCLEOTIDE SEQUENCE [LARGE SCALE GENOMIC DNA]</scope>
    <source>
        <strain evidence="9 10">CBS 449.75</strain>
    </source>
</reference>
<dbReference type="RefSeq" id="XP_070885175.1">
    <property type="nucleotide sequence ID" value="XM_071033136.1"/>
</dbReference>
<organism evidence="9 10">
    <name type="scientific">Aspergillus lucknowensis</name>
    <dbReference type="NCBI Taxonomy" id="176173"/>
    <lineage>
        <taxon>Eukaryota</taxon>
        <taxon>Fungi</taxon>
        <taxon>Dikarya</taxon>
        <taxon>Ascomycota</taxon>
        <taxon>Pezizomycotina</taxon>
        <taxon>Eurotiomycetes</taxon>
        <taxon>Eurotiomycetidae</taxon>
        <taxon>Eurotiales</taxon>
        <taxon>Aspergillaceae</taxon>
        <taxon>Aspergillus</taxon>
        <taxon>Aspergillus subgen. Nidulantes</taxon>
    </lineage>
</organism>
<evidence type="ECO:0000313" key="9">
    <source>
        <dbReference type="EMBL" id="KAL2866196.1"/>
    </source>
</evidence>
<name>A0ABR4LNT2_9EURO</name>
<feature type="transmembrane region" description="Helical" evidence="7">
    <location>
        <begin position="117"/>
        <end position="136"/>
    </location>
</feature>
<dbReference type="PANTHER" id="PTHR33048:SF47">
    <property type="entry name" value="INTEGRAL MEMBRANE PROTEIN-RELATED"/>
    <property type="match status" value="1"/>
</dbReference>
<feature type="domain" description="Rhodopsin" evidence="8">
    <location>
        <begin position="20"/>
        <end position="256"/>
    </location>
</feature>
<dbReference type="Pfam" id="PF20684">
    <property type="entry name" value="Fung_rhodopsin"/>
    <property type="match status" value="1"/>
</dbReference>
<dbReference type="GeneID" id="98148208"/>
<feature type="transmembrane region" description="Helical" evidence="7">
    <location>
        <begin position="156"/>
        <end position="180"/>
    </location>
</feature>
<keyword evidence="3 7" id="KW-1133">Transmembrane helix</keyword>
<gene>
    <name evidence="9" type="ORF">BJX67DRAFT_382013</name>
</gene>
<protein>
    <recommendedName>
        <fullName evidence="8">Rhodopsin domain-containing protein</fullName>
    </recommendedName>
</protein>
<feature type="region of interest" description="Disordered" evidence="6">
    <location>
        <begin position="329"/>
        <end position="350"/>
    </location>
</feature>
<evidence type="ECO:0000256" key="1">
    <source>
        <dbReference type="ARBA" id="ARBA00004141"/>
    </source>
</evidence>
<evidence type="ECO:0000313" key="10">
    <source>
        <dbReference type="Proteomes" id="UP001610432"/>
    </source>
</evidence>
<keyword evidence="2 7" id="KW-0812">Transmembrane</keyword>
<comment type="subcellular location">
    <subcellularLocation>
        <location evidence="1">Membrane</location>
        <topology evidence="1">Multi-pass membrane protein</topology>
    </subcellularLocation>
</comment>